<dbReference type="Gene3D" id="3.40.50.150">
    <property type="entry name" value="Vaccinia Virus protein VP39"/>
    <property type="match status" value="1"/>
</dbReference>
<gene>
    <name evidence="2" type="ORF">IAA04_04450</name>
</gene>
<keyword evidence="2" id="KW-0489">Methyltransferase</keyword>
<reference evidence="2" key="2">
    <citation type="submission" date="2021-04" db="EMBL/GenBank/DDBJ databases">
        <authorList>
            <person name="Gilroy R."/>
        </authorList>
    </citation>
    <scope>NUCLEOTIDE SEQUENCE</scope>
    <source>
        <strain evidence="2">CHK183-5548</strain>
    </source>
</reference>
<accession>A0A9D2PAP5</accession>
<dbReference type="GO" id="GO:0008757">
    <property type="term" value="F:S-adenosylmethionine-dependent methyltransferase activity"/>
    <property type="evidence" value="ECO:0007669"/>
    <property type="project" value="InterPro"/>
</dbReference>
<dbReference type="InterPro" id="IPR029063">
    <property type="entry name" value="SAM-dependent_MTases_sf"/>
</dbReference>
<dbReference type="PANTHER" id="PTHR43861">
    <property type="entry name" value="TRANS-ACONITATE 2-METHYLTRANSFERASE-RELATED"/>
    <property type="match status" value="1"/>
</dbReference>
<name>A0A9D2PAP5_9FIRM</name>
<dbReference type="CDD" id="cd02440">
    <property type="entry name" value="AdoMet_MTases"/>
    <property type="match status" value="1"/>
</dbReference>
<dbReference type="PANTHER" id="PTHR43861:SF1">
    <property type="entry name" value="TRANS-ACONITATE 2-METHYLTRANSFERASE"/>
    <property type="match status" value="1"/>
</dbReference>
<protein>
    <submittedName>
        <fullName evidence="2">Class I SAM-dependent methyltransferase</fullName>
    </submittedName>
</protein>
<dbReference type="AlphaFoldDB" id="A0A9D2PAP5"/>
<evidence type="ECO:0000259" key="1">
    <source>
        <dbReference type="Pfam" id="PF08241"/>
    </source>
</evidence>
<comment type="caution">
    <text evidence="2">The sequence shown here is derived from an EMBL/GenBank/DDBJ whole genome shotgun (WGS) entry which is preliminary data.</text>
</comment>
<dbReference type="Pfam" id="PF08241">
    <property type="entry name" value="Methyltransf_11"/>
    <property type="match status" value="1"/>
</dbReference>
<sequence length="238" mass="27577">MKKSCADLFLWNKSAENYISSQKISDFAKVNQLIVANRFPQFHGEAVLDLGCGPGWYTEYFRSHGAFVIGCDGSETMVEKARSTYPLCHFDLSILGEPFPYEDAIFDMVFCNQVLMDVEHLSQTLSEISRVLKNNGLFYMSIVHPAFYDAPWMADEHGFLRYKKLERYLSEYSFSNFFWGETKHYHRPLSIYINKAISCGLQLVSIDEPPTYDGKEKSSEFPLFLFMEFHKFSSLYTP</sequence>
<evidence type="ECO:0000313" key="2">
    <source>
        <dbReference type="EMBL" id="HJC47282.1"/>
    </source>
</evidence>
<evidence type="ECO:0000313" key="3">
    <source>
        <dbReference type="Proteomes" id="UP000823883"/>
    </source>
</evidence>
<dbReference type="EMBL" id="DWWL01000026">
    <property type="protein sequence ID" value="HJC47282.1"/>
    <property type="molecule type" value="Genomic_DNA"/>
</dbReference>
<dbReference type="Proteomes" id="UP000823883">
    <property type="component" value="Unassembled WGS sequence"/>
</dbReference>
<reference evidence="2" key="1">
    <citation type="journal article" date="2021" name="PeerJ">
        <title>Extensive microbial diversity within the chicken gut microbiome revealed by metagenomics and culture.</title>
        <authorList>
            <person name="Gilroy R."/>
            <person name="Ravi A."/>
            <person name="Getino M."/>
            <person name="Pursley I."/>
            <person name="Horton D.L."/>
            <person name="Alikhan N.F."/>
            <person name="Baker D."/>
            <person name="Gharbi K."/>
            <person name="Hall N."/>
            <person name="Watson M."/>
            <person name="Adriaenssens E.M."/>
            <person name="Foster-Nyarko E."/>
            <person name="Jarju S."/>
            <person name="Secka A."/>
            <person name="Antonio M."/>
            <person name="Oren A."/>
            <person name="Chaudhuri R.R."/>
            <person name="La Ragione R."/>
            <person name="Hildebrand F."/>
            <person name="Pallen M.J."/>
        </authorList>
    </citation>
    <scope>NUCLEOTIDE SEQUENCE</scope>
    <source>
        <strain evidence="2">CHK183-5548</strain>
    </source>
</reference>
<keyword evidence="2" id="KW-0808">Transferase</keyword>
<proteinExistence type="predicted"/>
<organism evidence="2 3">
    <name type="scientific">Candidatus Lachnoclostridium pullistercoris</name>
    <dbReference type="NCBI Taxonomy" id="2838632"/>
    <lineage>
        <taxon>Bacteria</taxon>
        <taxon>Bacillati</taxon>
        <taxon>Bacillota</taxon>
        <taxon>Clostridia</taxon>
        <taxon>Lachnospirales</taxon>
        <taxon>Lachnospiraceae</taxon>
    </lineage>
</organism>
<feature type="domain" description="Methyltransferase type 11" evidence="1">
    <location>
        <begin position="48"/>
        <end position="139"/>
    </location>
</feature>
<dbReference type="SUPFAM" id="SSF53335">
    <property type="entry name" value="S-adenosyl-L-methionine-dependent methyltransferases"/>
    <property type="match status" value="1"/>
</dbReference>
<dbReference type="InterPro" id="IPR013216">
    <property type="entry name" value="Methyltransf_11"/>
</dbReference>
<dbReference type="GO" id="GO:0032259">
    <property type="term" value="P:methylation"/>
    <property type="evidence" value="ECO:0007669"/>
    <property type="project" value="UniProtKB-KW"/>
</dbReference>